<keyword evidence="3 5" id="KW-0777">Teichoic acid biosynthesis</keyword>
<dbReference type="PANTHER" id="PTHR34136">
    <property type="match status" value="1"/>
</dbReference>
<dbReference type="HAMAP" id="MF_02070">
    <property type="entry name" value="TagA_TarA"/>
    <property type="match status" value="1"/>
</dbReference>
<comment type="similarity">
    <text evidence="5">Belongs to the glycosyltransferase 26 family. TagA/TarA subfamily.</text>
</comment>
<accession>A0A9D9H4D2</accession>
<sequence>MRKITHVLGVPFDTYTMKEAVDRVMSFLSDGGQHIVCTPNPEIVMEAQNDKELMEILKASDLVIPDGIGVVWASKYSEIKIKERVPGFDLTQNVFEKIKDTDYKVYFFGGAPGVANEASKKMMKKYEGLKIVGTRNGYFKKEDEKDIVADIKNSGADILLVGLGAPKQEKWIYDNMRFTGAKVLIGVGGSFDVMSGNLKRAPKIFCKLGLEWFYRLITQPTRIKRMMRLPKFVIKVLKEK</sequence>
<dbReference type="GO" id="GO:0071555">
    <property type="term" value="P:cell wall organization"/>
    <property type="evidence" value="ECO:0007669"/>
    <property type="project" value="UniProtKB-KW"/>
</dbReference>
<dbReference type="AlphaFoldDB" id="A0A9D9H4D2"/>
<evidence type="ECO:0000256" key="4">
    <source>
        <dbReference type="ARBA" id="ARBA00023316"/>
    </source>
</evidence>
<keyword evidence="1 5" id="KW-0328">Glycosyltransferase</keyword>
<dbReference type="GO" id="GO:0047244">
    <property type="term" value="F:N-acetylglucosaminyldiphosphoundecaprenol N-acetyl-beta-D-mannosaminyltransferase activity"/>
    <property type="evidence" value="ECO:0007669"/>
    <property type="project" value="UniProtKB-UniRule"/>
</dbReference>
<dbReference type="InterPro" id="IPR034714">
    <property type="entry name" value="TagA_TarA"/>
</dbReference>
<dbReference type="PANTHER" id="PTHR34136:SF1">
    <property type="entry name" value="UDP-N-ACETYL-D-MANNOSAMINURONIC ACID TRANSFERASE"/>
    <property type="match status" value="1"/>
</dbReference>
<dbReference type="GO" id="GO:0019350">
    <property type="term" value="P:teichoic acid biosynthetic process"/>
    <property type="evidence" value="ECO:0007669"/>
    <property type="project" value="UniProtKB-UniRule"/>
</dbReference>
<reference evidence="6" key="1">
    <citation type="submission" date="2020-10" db="EMBL/GenBank/DDBJ databases">
        <authorList>
            <person name="Gilroy R."/>
        </authorList>
    </citation>
    <scope>NUCLEOTIDE SEQUENCE</scope>
    <source>
        <strain evidence="6">F6-4510</strain>
    </source>
</reference>
<reference evidence="6" key="2">
    <citation type="journal article" date="2021" name="PeerJ">
        <title>Extensive microbial diversity within the chicken gut microbiome revealed by metagenomics and culture.</title>
        <authorList>
            <person name="Gilroy R."/>
            <person name="Ravi A."/>
            <person name="Getino M."/>
            <person name="Pursley I."/>
            <person name="Horton D.L."/>
            <person name="Alikhan N.F."/>
            <person name="Baker D."/>
            <person name="Gharbi K."/>
            <person name="Hall N."/>
            <person name="Watson M."/>
            <person name="Adriaenssens E.M."/>
            <person name="Foster-Nyarko E."/>
            <person name="Jarju S."/>
            <person name="Secka A."/>
            <person name="Antonio M."/>
            <person name="Oren A."/>
            <person name="Chaudhuri R.R."/>
            <person name="La Ragione R."/>
            <person name="Hildebrand F."/>
            <person name="Pallen M.J."/>
        </authorList>
    </citation>
    <scope>NUCLEOTIDE SEQUENCE</scope>
    <source>
        <strain evidence="6">F6-4510</strain>
    </source>
</reference>
<dbReference type="Proteomes" id="UP000823611">
    <property type="component" value="Unassembled WGS sequence"/>
</dbReference>
<dbReference type="InterPro" id="IPR004629">
    <property type="entry name" value="WecG_TagA_CpsF"/>
</dbReference>
<dbReference type="EMBL" id="JADIMX010000105">
    <property type="protein sequence ID" value="MBO8434752.1"/>
    <property type="molecule type" value="Genomic_DNA"/>
</dbReference>
<keyword evidence="4 5" id="KW-0961">Cell wall biogenesis/degradation</keyword>
<proteinExistence type="inferred from homology"/>
<protein>
    <recommendedName>
        <fullName evidence="5">N-acetylglucosaminyldiphosphoundecaprenol N-acetyl-beta-D-mannosaminyltransferase</fullName>
        <ecNumber evidence="5">2.4.1.187</ecNumber>
    </recommendedName>
    <alternativeName>
        <fullName evidence="5">N-acetylmannosaminyltransferase</fullName>
    </alternativeName>
    <alternativeName>
        <fullName evidence="5">UDP-N-acetylmannosamine transferase</fullName>
    </alternativeName>
    <alternativeName>
        <fullName evidence="5">UDP-N-acetylmannosamine:N-acetylglucosaminyl pyrophosphorylundecaprenol N-acetylmannosaminyltransferase</fullName>
    </alternativeName>
</protein>
<dbReference type="EC" id="2.4.1.187" evidence="5"/>
<comment type="function">
    <text evidence="5">Catalyzes the conversion of GlcNAc-PP-undecaprenol into ManNAc-GlcNAc-PP-undecaprenol, the first committed lipid intermediate in the de novo synthesis of teichoic acid.</text>
</comment>
<evidence type="ECO:0000256" key="3">
    <source>
        <dbReference type="ARBA" id="ARBA00022944"/>
    </source>
</evidence>
<comment type="caution">
    <text evidence="6">The sequence shown here is derived from an EMBL/GenBank/DDBJ whole genome shotgun (WGS) entry which is preliminary data.</text>
</comment>
<evidence type="ECO:0000313" key="7">
    <source>
        <dbReference type="Proteomes" id="UP000823611"/>
    </source>
</evidence>
<comment type="pathway">
    <text evidence="5">Cell wall biogenesis; teichoic acid biosynthesis.</text>
</comment>
<organism evidence="6 7">
    <name type="scientific">Candidatus Fimicola merdigallinarum</name>
    <dbReference type="NCBI Taxonomy" id="2840819"/>
    <lineage>
        <taxon>Bacteria</taxon>
        <taxon>Bacillati</taxon>
        <taxon>Bacillota</taxon>
        <taxon>Clostridia</taxon>
        <taxon>Lachnospirales</taxon>
        <taxon>Lachnospiraceae</taxon>
        <taxon>Lachnospiraceae incertae sedis</taxon>
        <taxon>Candidatus Fimicola</taxon>
    </lineage>
</organism>
<gene>
    <name evidence="6" type="ORF">IAC55_05460</name>
</gene>
<name>A0A9D9H4D2_9FIRM</name>
<evidence type="ECO:0000313" key="6">
    <source>
        <dbReference type="EMBL" id="MBO8434752.1"/>
    </source>
</evidence>
<dbReference type="CDD" id="cd06533">
    <property type="entry name" value="Glyco_transf_WecG_TagA"/>
    <property type="match status" value="1"/>
</dbReference>
<dbReference type="Pfam" id="PF03808">
    <property type="entry name" value="Glyco_tran_WecG"/>
    <property type="match status" value="1"/>
</dbReference>
<dbReference type="NCBIfam" id="TIGR00696">
    <property type="entry name" value="wecG_tagA_cpsF"/>
    <property type="match status" value="1"/>
</dbReference>
<evidence type="ECO:0000256" key="5">
    <source>
        <dbReference type="HAMAP-Rule" id="MF_02070"/>
    </source>
</evidence>
<comment type="catalytic activity">
    <reaction evidence="5">
        <text>UDP-N-acetyl-alpha-D-mannosamine + N-acetyl-alpha-D-glucosaminyl-di-trans,octa-cis-undecaprenyl diphosphate = N-acetyl-beta-D-mannosaminyl-(1-&gt;4)-N-acetyl-alpha-D-glucosaminyl di-trans,octa-cis-undecaprenyl diphosphate + UDP + H(+)</text>
        <dbReference type="Rhea" id="RHEA:16053"/>
        <dbReference type="ChEBI" id="CHEBI:15378"/>
        <dbReference type="ChEBI" id="CHEBI:58223"/>
        <dbReference type="ChEBI" id="CHEBI:62959"/>
        <dbReference type="ChEBI" id="CHEBI:68623"/>
        <dbReference type="ChEBI" id="CHEBI:132210"/>
        <dbReference type="EC" id="2.4.1.187"/>
    </reaction>
</comment>
<evidence type="ECO:0000256" key="2">
    <source>
        <dbReference type="ARBA" id="ARBA00022679"/>
    </source>
</evidence>
<evidence type="ECO:0000256" key="1">
    <source>
        <dbReference type="ARBA" id="ARBA00022676"/>
    </source>
</evidence>
<keyword evidence="2 5" id="KW-0808">Transferase</keyword>